<feature type="transmembrane region" description="Helical" evidence="6">
    <location>
        <begin position="214"/>
        <end position="240"/>
    </location>
</feature>
<sequence>MNPEPRAELTASEPRSGPGPKPGTWRDDLGAGLVVFLVALPLCLGIALASGAPLAAGLVTGAVGGLLVSRLSGSQLMVSGPAAGLTAIVLAALTELGSYQVFLVAVVLAGLIQLGLGFVKAGVIGYFFPSSVIRGMLVGIGLILVIKQLPYALGLAGKKGQTPEAGTGGMGGPLDEIAHHLSTIAPAAAVLTVVSLALLAFWPSIMPARFRKMLPAPLAVVVFGAVGAWLMGTMSAGWALPAEAMVTLPVPQTFSDLATYFTFPQWSALGNPAVYKVAITVAIVASLESLLSLEATDRLDPLKRTSSPHRELVAQGTGNMVSGLLGGLPMTGVIVRSAANVDAGGRTWRSSFIHGVLLVVAVASVPMLLNHIPLAVLAAVLIYTGFKLAHPKQAVDAWKRGPKYAIPFFATVIAILATDLLIGIAVGLAIGIFFLLRDSARNAYSFERSESEDHHRIRLTLAEEVTFLNKAQISTALQTLPEGATVTVDASRCKHLDDDVVELLHDYRETAQNRGVHLVLKGVPGAPMAIMH</sequence>
<dbReference type="EMBL" id="JACHIA010000003">
    <property type="protein sequence ID" value="MBB6069918.1"/>
    <property type="molecule type" value="Genomic_DNA"/>
</dbReference>
<feature type="transmembrane region" description="Helical" evidence="6">
    <location>
        <begin position="404"/>
        <end position="436"/>
    </location>
</feature>
<keyword evidence="2 6" id="KW-0812">Transmembrane</keyword>
<keyword evidence="10" id="KW-1185">Reference proteome</keyword>
<dbReference type="GO" id="GO:0055085">
    <property type="term" value="P:transmembrane transport"/>
    <property type="evidence" value="ECO:0007669"/>
    <property type="project" value="InterPro"/>
</dbReference>
<protein>
    <submittedName>
        <fullName evidence="9">SulP family sulfate permease</fullName>
    </submittedName>
</protein>
<keyword evidence="4 6" id="KW-0472">Membrane</keyword>
<evidence type="ECO:0000256" key="2">
    <source>
        <dbReference type="ARBA" id="ARBA00022692"/>
    </source>
</evidence>
<proteinExistence type="predicted"/>
<keyword evidence="3 6" id="KW-1133">Transmembrane helix</keyword>
<dbReference type="RefSeq" id="WP_170039476.1">
    <property type="nucleotide sequence ID" value="NZ_JABDTL010000002.1"/>
</dbReference>
<dbReference type="InterPro" id="IPR001902">
    <property type="entry name" value="SLC26A/SulP_fam"/>
</dbReference>
<evidence type="ECO:0000256" key="3">
    <source>
        <dbReference type="ARBA" id="ARBA00022989"/>
    </source>
</evidence>
<dbReference type="InterPro" id="IPR058548">
    <property type="entry name" value="MlaB-like_STAS"/>
</dbReference>
<dbReference type="Gene3D" id="3.30.750.24">
    <property type="entry name" value="STAS domain"/>
    <property type="match status" value="1"/>
</dbReference>
<feature type="transmembrane region" description="Helical" evidence="6">
    <location>
        <begin position="126"/>
        <end position="146"/>
    </location>
</feature>
<feature type="transmembrane region" description="Helical" evidence="6">
    <location>
        <begin position="177"/>
        <end position="202"/>
    </location>
</feature>
<evidence type="ECO:0000259" key="7">
    <source>
        <dbReference type="Pfam" id="PF00916"/>
    </source>
</evidence>
<dbReference type="GO" id="GO:0016020">
    <property type="term" value="C:membrane"/>
    <property type="evidence" value="ECO:0007669"/>
    <property type="project" value="UniProtKB-SubCell"/>
</dbReference>
<accession>A0A841GVS5</accession>
<name>A0A841GVS5_9BACT</name>
<dbReference type="InterPro" id="IPR011547">
    <property type="entry name" value="SLC26A/SulP_dom"/>
</dbReference>
<feature type="transmembrane region" description="Helical" evidence="6">
    <location>
        <begin position="99"/>
        <end position="119"/>
    </location>
</feature>
<dbReference type="SUPFAM" id="SSF52091">
    <property type="entry name" value="SpoIIaa-like"/>
    <property type="match status" value="1"/>
</dbReference>
<evidence type="ECO:0000313" key="9">
    <source>
        <dbReference type="EMBL" id="MBB6069918.1"/>
    </source>
</evidence>
<feature type="domain" description="MlaB-like STAS" evidence="8">
    <location>
        <begin position="459"/>
        <end position="531"/>
    </location>
</feature>
<gene>
    <name evidence="9" type="ORF">HNQ61_001535</name>
</gene>
<feature type="region of interest" description="Disordered" evidence="5">
    <location>
        <begin position="1"/>
        <end position="23"/>
    </location>
</feature>
<feature type="transmembrane region" description="Helical" evidence="6">
    <location>
        <begin position="31"/>
        <end position="64"/>
    </location>
</feature>
<evidence type="ECO:0000256" key="1">
    <source>
        <dbReference type="ARBA" id="ARBA00004141"/>
    </source>
</evidence>
<feature type="transmembrane region" description="Helical" evidence="6">
    <location>
        <begin position="356"/>
        <end position="384"/>
    </location>
</feature>
<evidence type="ECO:0000256" key="5">
    <source>
        <dbReference type="SAM" id="MobiDB-lite"/>
    </source>
</evidence>
<dbReference type="Pfam" id="PF00916">
    <property type="entry name" value="Sulfate_transp"/>
    <property type="match status" value="1"/>
</dbReference>
<evidence type="ECO:0000259" key="8">
    <source>
        <dbReference type="Pfam" id="PF13466"/>
    </source>
</evidence>
<feature type="domain" description="SLC26A/SulP transporter" evidence="7">
    <location>
        <begin position="27"/>
        <end position="401"/>
    </location>
</feature>
<evidence type="ECO:0000313" key="10">
    <source>
        <dbReference type="Proteomes" id="UP000582837"/>
    </source>
</evidence>
<evidence type="ECO:0000256" key="4">
    <source>
        <dbReference type="ARBA" id="ARBA00023136"/>
    </source>
</evidence>
<comment type="caution">
    <text evidence="9">The sequence shown here is derived from an EMBL/GenBank/DDBJ whole genome shotgun (WGS) entry which is preliminary data.</text>
</comment>
<evidence type="ECO:0000256" key="6">
    <source>
        <dbReference type="SAM" id="Phobius"/>
    </source>
</evidence>
<dbReference type="Pfam" id="PF13466">
    <property type="entry name" value="STAS_2"/>
    <property type="match status" value="1"/>
</dbReference>
<dbReference type="Proteomes" id="UP000582837">
    <property type="component" value="Unassembled WGS sequence"/>
</dbReference>
<comment type="subcellular location">
    <subcellularLocation>
        <location evidence="1">Membrane</location>
        <topology evidence="1">Multi-pass membrane protein</topology>
    </subcellularLocation>
</comment>
<dbReference type="AlphaFoldDB" id="A0A841GVS5"/>
<dbReference type="PANTHER" id="PTHR11814">
    <property type="entry name" value="SULFATE TRANSPORTER"/>
    <property type="match status" value="1"/>
</dbReference>
<organism evidence="9 10">
    <name type="scientific">Longimicrobium terrae</name>
    <dbReference type="NCBI Taxonomy" id="1639882"/>
    <lineage>
        <taxon>Bacteria</taxon>
        <taxon>Pseudomonadati</taxon>
        <taxon>Gemmatimonadota</taxon>
        <taxon>Longimicrobiia</taxon>
        <taxon>Longimicrobiales</taxon>
        <taxon>Longimicrobiaceae</taxon>
        <taxon>Longimicrobium</taxon>
    </lineage>
</organism>
<reference evidence="9 10" key="1">
    <citation type="submission" date="2020-08" db="EMBL/GenBank/DDBJ databases">
        <title>Genomic Encyclopedia of Type Strains, Phase IV (KMG-IV): sequencing the most valuable type-strain genomes for metagenomic binning, comparative biology and taxonomic classification.</title>
        <authorList>
            <person name="Goeker M."/>
        </authorList>
    </citation>
    <scope>NUCLEOTIDE SEQUENCE [LARGE SCALE GENOMIC DNA]</scope>
    <source>
        <strain evidence="9 10">DSM 29007</strain>
    </source>
</reference>
<dbReference type="InterPro" id="IPR036513">
    <property type="entry name" value="STAS_dom_sf"/>
</dbReference>
<feature type="transmembrane region" description="Helical" evidence="6">
    <location>
        <begin position="76"/>
        <end position="93"/>
    </location>
</feature>